<dbReference type="GO" id="GO:0030170">
    <property type="term" value="F:pyridoxal phosphate binding"/>
    <property type="evidence" value="ECO:0007669"/>
    <property type="project" value="InterPro"/>
</dbReference>
<dbReference type="CDD" id="cd04300">
    <property type="entry name" value="GT35_Glycogen_Phosphorylase"/>
    <property type="match status" value="1"/>
</dbReference>
<dbReference type="PROSITE" id="PS00102">
    <property type="entry name" value="PHOSPHORYLASE"/>
    <property type="match status" value="1"/>
</dbReference>
<dbReference type="PANTHER" id="PTHR11468">
    <property type="entry name" value="GLYCOGEN PHOSPHORYLASE"/>
    <property type="match status" value="1"/>
</dbReference>
<dbReference type="Pfam" id="PF00343">
    <property type="entry name" value="Phosphorylase"/>
    <property type="match status" value="2"/>
</dbReference>
<evidence type="ECO:0000256" key="2">
    <source>
        <dbReference type="ARBA" id="ARBA00006047"/>
    </source>
</evidence>
<proteinExistence type="inferred from homology"/>
<dbReference type="EC" id="2.4.1.1" evidence="11"/>
<dbReference type="AlphaFoldDB" id="A0AAR2KAH0"/>
<comment type="cofactor">
    <cofactor evidence="1 11">
        <name>pyridoxal 5'-phosphate</name>
        <dbReference type="ChEBI" id="CHEBI:597326"/>
    </cofactor>
</comment>
<dbReference type="InterPro" id="IPR000811">
    <property type="entry name" value="Glyco_trans_35"/>
</dbReference>
<keyword evidence="7 11" id="KW-0808">Transferase</keyword>
<reference evidence="12" key="3">
    <citation type="submission" date="2025-09" db="UniProtKB">
        <authorList>
            <consortium name="Ensembl"/>
        </authorList>
    </citation>
    <scope>IDENTIFICATION</scope>
</reference>
<evidence type="ECO:0000256" key="11">
    <source>
        <dbReference type="RuleBase" id="RU000587"/>
    </source>
</evidence>
<name>A0AAR2KAH0_PYGNA</name>
<evidence type="ECO:0000256" key="4">
    <source>
        <dbReference type="ARBA" id="ARBA00022553"/>
    </source>
</evidence>
<dbReference type="FunFam" id="3.40.50.2000:FF:000005">
    <property type="entry name" value="Alpha-1,4 glucan phosphorylase"/>
    <property type="match status" value="1"/>
</dbReference>
<evidence type="ECO:0000256" key="3">
    <source>
        <dbReference type="ARBA" id="ARBA00022533"/>
    </source>
</evidence>
<keyword evidence="9 11" id="KW-0119">Carbohydrate metabolism</keyword>
<keyword evidence="8 10" id="KW-0663">Pyridoxal phosphate</keyword>
<dbReference type="PANTHER" id="PTHR11468:SF11">
    <property type="entry name" value="ALPHA-1,4 GLUCAN PHOSPHORYLASE"/>
    <property type="match status" value="1"/>
</dbReference>
<feature type="modified residue" description="N6-(pyridoxal phosphate)lysine" evidence="10">
    <location>
        <position position="654"/>
    </location>
</feature>
<dbReference type="FunFam" id="3.40.50.2000:FF:000197">
    <property type="entry name" value="Alpha-1,4 glucan phosphorylase"/>
    <property type="match status" value="1"/>
</dbReference>
<dbReference type="GeneTree" id="ENSGT00950000183148"/>
<sequence>MSKPLSDHDKRKQISVRGLAGVENVTDLKTNFNRHLHFTLVKDRNVATRRDYYFALANTVRDHLVGRWIRTQQHYYEKDPKRVYYLSLEFYMGRTLQNTMVNLALENACDEAVYQLGLDMEELEDIEEDAGLGNGGLGRLAACFLDSMASLGLAAYGYGIRYEFGIFNQKIVNGWQVEEADDWLRYGNPWEKARPEYMRPVHFYGRTEHHPDGVKWVDTQVVLALPYDTPVPGYRNNVVNTMRLWSAKAPCEFNLKDFNVGGYIQAVLDRNLAENISRVLYPNDNFFEGKELRLKQEYFVVAATLQDIIRRFKVSKFGSREIARTDFNKLPEKVPDIDIFRCFEEIQLSELIILSHVCLFSALRWPSICETNMYAVIYILSFLYLAVQRVASLFPGDTDRMRRMSLIEEGGIKRVNMAHLCIVGAHAVNGVARIHSDILKATVFKDFYEMDPHKFQNKTNGITPRRWLVMCNPGLAEVIAERIGEDFIRDLDQLKKLLKFVNDEAFIRDVAKVKQENKLKFATHLEEHYKVKINPNSMFDIQVKRIHEYKRQLLNCLHIITFYNREYLSVQFVTDFMLLLLQAAPGYHTAKMIIRLITAIGEVVNNDPVVGDRLKVIFLENYRVTLAEKAVPAADLSEQISTAGTEASGTGNMKFMLNGALTIGTMDGANVEMAEEAGEDNIFIFGMRVEDVEAMDKKGYNASEYYNRIPELKQAIDQIAGGFFSPKQPDLFKDIVNLLMHHDRFKVFADYEDYIKCQEKVSALYKKPKEWVKKVIYNIAGSGKFSSDRTISQYAREIWGVEPSLEKIAAPDDPK</sequence>
<dbReference type="PIRSF" id="PIRSF000460">
    <property type="entry name" value="Pprylas_GlgP"/>
    <property type="match status" value="1"/>
</dbReference>
<comment type="catalytic activity">
    <reaction evidence="11">
        <text>[(1-&gt;4)-alpha-D-glucosyl](n) + phosphate = [(1-&gt;4)-alpha-D-glucosyl](n-1) + alpha-D-glucose 1-phosphate</text>
        <dbReference type="Rhea" id="RHEA:41732"/>
        <dbReference type="Rhea" id="RHEA-COMP:9584"/>
        <dbReference type="Rhea" id="RHEA-COMP:9586"/>
        <dbReference type="ChEBI" id="CHEBI:15444"/>
        <dbReference type="ChEBI" id="CHEBI:43474"/>
        <dbReference type="ChEBI" id="CHEBI:58601"/>
        <dbReference type="EC" id="2.4.1.1"/>
    </reaction>
</comment>
<dbReference type="Ensembl" id="ENSPNAT00000065286.1">
    <property type="protein sequence ID" value="ENSPNAP00000061323.1"/>
    <property type="gene ID" value="ENSPNAG00000013175.2"/>
</dbReference>
<accession>A0AAR2KAH0</accession>
<organism evidence="12 13">
    <name type="scientific">Pygocentrus nattereri</name>
    <name type="common">Red-bellied piranha</name>
    <dbReference type="NCBI Taxonomy" id="42514"/>
    <lineage>
        <taxon>Eukaryota</taxon>
        <taxon>Metazoa</taxon>
        <taxon>Chordata</taxon>
        <taxon>Craniata</taxon>
        <taxon>Vertebrata</taxon>
        <taxon>Euteleostomi</taxon>
        <taxon>Actinopterygii</taxon>
        <taxon>Neopterygii</taxon>
        <taxon>Teleostei</taxon>
        <taxon>Ostariophysi</taxon>
        <taxon>Characiformes</taxon>
        <taxon>Characoidei</taxon>
        <taxon>Pygocentrus</taxon>
    </lineage>
</organism>
<keyword evidence="4" id="KW-0597">Phosphoprotein</keyword>
<comment type="function">
    <text evidence="11">Allosteric enzyme that catalyzes the rate-limiting step in glycogen catabolism, the phosphorolytic cleavage of glycogen to produce glucose-1-phosphate, and plays a central role in maintaining cellular and organismal glucose homeostasis.</text>
</comment>
<evidence type="ECO:0000313" key="12">
    <source>
        <dbReference type="Ensembl" id="ENSPNAP00000061323.1"/>
    </source>
</evidence>
<keyword evidence="13" id="KW-1185">Reference proteome</keyword>
<protein>
    <recommendedName>
        <fullName evidence="11">Alpha-1,4 glucan phosphorylase</fullName>
        <ecNumber evidence="11">2.4.1.1</ecNumber>
    </recommendedName>
</protein>
<evidence type="ECO:0000256" key="7">
    <source>
        <dbReference type="ARBA" id="ARBA00022679"/>
    </source>
</evidence>
<evidence type="ECO:0000256" key="10">
    <source>
        <dbReference type="PIRSR" id="PIRSR000460-1"/>
    </source>
</evidence>
<dbReference type="InterPro" id="IPR011833">
    <property type="entry name" value="Glycg_phsphrylas"/>
</dbReference>
<evidence type="ECO:0000256" key="8">
    <source>
        <dbReference type="ARBA" id="ARBA00022898"/>
    </source>
</evidence>
<dbReference type="NCBIfam" id="TIGR02093">
    <property type="entry name" value="P_ylase"/>
    <property type="match status" value="1"/>
</dbReference>
<dbReference type="FunFam" id="3.40.50.2000:FF:000153">
    <property type="entry name" value="Alpha-1,4 glucan phosphorylase"/>
    <property type="match status" value="1"/>
</dbReference>
<evidence type="ECO:0000256" key="1">
    <source>
        <dbReference type="ARBA" id="ARBA00001933"/>
    </source>
</evidence>
<keyword evidence="3" id="KW-0021">Allosteric enzyme</keyword>
<reference evidence="12 13" key="1">
    <citation type="submission" date="2020-10" db="EMBL/GenBank/DDBJ databases">
        <title>Pygocentrus nattereri (red-bellied piranha) genome, fPygNat1, primary haplotype.</title>
        <authorList>
            <person name="Myers G."/>
            <person name="Meyer A."/>
            <person name="Karagic N."/>
            <person name="Pippel M."/>
            <person name="Winkler S."/>
            <person name="Tracey A."/>
            <person name="Wood J."/>
            <person name="Formenti G."/>
            <person name="Howe K."/>
            <person name="Fedrigo O."/>
            <person name="Jarvis E.D."/>
        </authorList>
    </citation>
    <scope>NUCLEOTIDE SEQUENCE [LARGE SCALE GENOMIC DNA]</scope>
</reference>
<reference evidence="12" key="2">
    <citation type="submission" date="2025-08" db="UniProtKB">
        <authorList>
            <consortium name="Ensembl"/>
        </authorList>
    </citation>
    <scope>IDENTIFICATION</scope>
</reference>
<dbReference type="Gene3D" id="3.40.50.2000">
    <property type="entry name" value="Glycogen Phosphorylase B"/>
    <property type="match status" value="3"/>
</dbReference>
<dbReference type="InterPro" id="IPR035090">
    <property type="entry name" value="Pyridoxal_P_attach_site"/>
</dbReference>
<evidence type="ECO:0000313" key="13">
    <source>
        <dbReference type="Proteomes" id="UP001501920"/>
    </source>
</evidence>
<keyword evidence="6 11" id="KW-0328">Glycosyltransferase</keyword>
<keyword evidence="5" id="KW-0321">Glycogen metabolism</keyword>
<dbReference type="GO" id="GO:0008184">
    <property type="term" value="F:glycogen phosphorylase activity"/>
    <property type="evidence" value="ECO:0007669"/>
    <property type="project" value="InterPro"/>
</dbReference>
<dbReference type="Proteomes" id="UP001501920">
    <property type="component" value="Chromosome 16"/>
</dbReference>
<evidence type="ECO:0000256" key="9">
    <source>
        <dbReference type="ARBA" id="ARBA00023277"/>
    </source>
</evidence>
<evidence type="ECO:0000256" key="5">
    <source>
        <dbReference type="ARBA" id="ARBA00022600"/>
    </source>
</evidence>
<dbReference type="GO" id="GO:0005980">
    <property type="term" value="P:glycogen catabolic process"/>
    <property type="evidence" value="ECO:0007669"/>
    <property type="project" value="TreeGrafter"/>
</dbReference>
<dbReference type="GO" id="GO:0005737">
    <property type="term" value="C:cytoplasm"/>
    <property type="evidence" value="ECO:0007669"/>
    <property type="project" value="TreeGrafter"/>
</dbReference>
<dbReference type="SUPFAM" id="SSF53756">
    <property type="entry name" value="UDP-Glycosyltransferase/glycogen phosphorylase"/>
    <property type="match status" value="1"/>
</dbReference>
<comment type="similarity">
    <text evidence="2 11">Belongs to the glycogen phosphorylase family.</text>
</comment>
<evidence type="ECO:0000256" key="6">
    <source>
        <dbReference type="ARBA" id="ARBA00022676"/>
    </source>
</evidence>